<dbReference type="EMBL" id="JAZBJZ010000017">
    <property type="protein sequence ID" value="MEE3716377.1"/>
    <property type="molecule type" value="Genomic_DNA"/>
</dbReference>
<dbReference type="AlphaFoldDB" id="A0AAW9PR63"/>
<sequence>MRRKSLEIILTTIQGASLGILLSCMSLNGRAIAQEVSIPTDASSFSPTGNSQELGKTNPVNTNNFDQQQQGGIQQQFNNSGYSPLQQQTCRTNSCFNIGFRHTPQGTELLGTLQFGFGGSSDETNANANQYRAETERLQAKQAYRLNLIKEVRTLDEKRFLELVLKELKN</sequence>
<keyword evidence="3" id="KW-1185">Reference proteome</keyword>
<feature type="region of interest" description="Disordered" evidence="1">
    <location>
        <begin position="40"/>
        <end position="66"/>
    </location>
</feature>
<organism evidence="2 3">
    <name type="scientific">Tumidithrix elongata BACA0141</name>
    <dbReference type="NCBI Taxonomy" id="2716417"/>
    <lineage>
        <taxon>Bacteria</taxon>
        <taxon>Bacillati</taxon>
        <taxon>Cyanobacteriota</taxon>
        <taxon>Cyanophyceae</taxon>
        <taxon>Pseudanabaenales</taxon>
        <taxon>Pseudanabaenaceae</taxon>
        <taxon>Tumidithrix</taxon>
        <taxon>Tumidithrix elongata</taxon>
    </lineage>
</organism>
<dbReference type="RefSeq" id="WP_330482805.1">
    <property type="nucleotide sequence ID" value="NZ_JAZBJZ010000017.1"/>
</dbReference>
<accession>A0AAW9PR63</accession>
<dbReference type="PROSITE" id="PS51257">
    <property type="entry name" value="PROKAR_LIPOPROTEIN"/>
    <property type="match status" value="1"/>
</dbReference>
<evidence type="ECO:0000313" key="2">
    <source>
        <dbReference type="EMBL" id="MEE3716377.1"/>
    </source>
</evidence>
<evidence type="ECO:0000313" key="3">
    <source>
        <dbReference type="Proteomes" id="UP001333818"/>
    </source>
</evidence>
<evidence type="ECO:0000256" key="1">
    <source>
        <dbReference type="SAM" id="MobiDB-lite"/>
    </source>
</evidence>
<name>A0AAW9PR63_9CYAN</name>
<comment type="caution">
    <text evidence="2">The sequence shown here is derived from an EMBL/GenBank/DDBJ whole genome shotgun (WGS) entry which is preliminary data.</text>
</comment>
<reference evidence="2" key="1">
    <citation type="submission" date="2024-01" db="EMBL/GenBank/DDBJ databases">
        <title>Bank of Algae and Cyanobacteria of the Azores (BACA) strain genomes.</title>
        <authorList>
            <person name="Luz R."/>
            <person name="Cordeiro R."/>
            <person name="Fonseca A."/>
            <person name="Goncalves V."/>
        </authorList>
    </citation>
    <scope>NUCLEOTIDE SEQUENCE</scope>
    <source>
        <strain evidence="2">BACA0141</strain>
    </source>
</reference>
<dbReference type="Proteomes" id="UP001333818">
    <property type="component" value="Unassembled WGS sequence"/>
</dbReference>
<gene>
    <name evidence="2" type="ORF">V2H45_06445</name>
</gene>
<proteinExistence type="predicted"/>
<protein>
    <submittedName>
        <fullName evidence="2">Uncharacterized protein</fullName>
    </submittedName>
</protein>